<accession>A0A285RF93</accession>
<dbReference type="InterPro" id="IPR014976">
    <property type="entry name" value="AbpA_HamA_C"/>
</dbReference>
<feature type="domain" description="Anti-bacteriophage protein A/HamA C-terminal" evidence="1">
    <location>
        <begin position="30"/>
        <end position="304"/>
    </location>
</feature>
<gene>
    <name evidence="2" type="ORF">SAMN02910411_0939</name>
</gene>
<evidence type="ECO:0000313" key="2">
    <source>
        <dbReference type="EMBL" id="SOB92584.1"/>
    </source>
</evidence>
<sequence>MITEEELKGKLINNDDLFEKIVVFNADFDIVPHNGNHMGAYITIRDTKELRDQFLGSLYDTIVEYVYSKDKYCALVDREINRSNKSMPNAFSYVQRKAAHKFRGKFDDNNMLIQGQLGELLLFHFIQRFKGAVPLLRKMPVTTSDSLERNGCDAIHYKYENKKNIFYLGEAKTYSSKYKFKTAFKEALESITTTYMNIDDELKLYVSEDFLDKDLNDIADDFIEGRLPNSEIYPVIVIIYNENNKRKGDNEDSIKREIENIIKKRFKDFDDNLIDIKNPVIQRITFIVFPIWRLDDLVEKFQKMIVD</sequence>
<reference evidence="2 3" key="1">
    <citation type="submission" date="2017-08" db="EMBL/GenBank/DDBJ databases">
        <authorList>
            <person name="de Groot N.N."/>
        </authorList>
    </citation>
    <scope>NUCLEOTIDE SEQUENCE [LARGE SCALE GENOMIC DNA]</scope>
    <source>
        <strain evidence="2 3">DSM 9787</strain>
    </source>
</reference>
<dbReference type="Proteomes" id="UP000219563">
    <property type="component" value="Unassembled WGS sequence"/>
</dbReference>
<dbReference type="EMBL" id="OBMR01000002">
    <property type="protein sequence ID" value="SOB92584.1"/>
    <property type="molecule type" value="Genomic_DNA"/>
</dbReference>
<evidence type="ECO:0000313" key="3">
    <source>
        <dbReference type="Proteomes" id="UP000219563"/>
    </source>
</evidence>
<evidence type="ECO:0000259" key="1">
    <source>
        <dbReference type="Pfam" id="PF08878"/>
    </source>
</evidence>
<dbReference type="RefSeq" id="WP_097075615.1">
    <property type="nucleotide sequence ID" value="NZ_OBMR01000002.1"/>
</dbReference>
<protein>
    <recommendedName>
        <fullName evidence="1">Anti-bacteriophage protein A/HamA C-terminal domain-containing protein</fullName>
    </recommendedName>
</protein>
<dbReference type="AlphaFoldDB" id="A0A285RF93"/>
<name>A0A285RF93_9FIRM</name>
<proteinExistence type="predicted"/>
<organism evidence="2 3">
    <name type="scientific">Pseudobutyrivibrio ruminis DSM 9787</name>
    <dbReference type="NCBI Taxonomy" id="1123011"/>
    <lineage>
        <taxon>Bacteria</taxon>
        <taxon>Bacillati</taxon>
        <taxon>Bacillota</taxon>
        <taxon>Clostridia</taxon>
        <taxon>Lachnospirales</taxon>
        <taxon>Lachnospiraceae</taxon>
        <taxon>Pseudobutyrivibrio</taxon>
    </lineage>
</organism>
<dbReference type="Pfam" id="PF08878">
    <property type="entry name" value="HamA"/>
    <property type="match status" value="1"/>
</dbReference>